<dbReference type="Pfam" id="PF00582">
    <property type="entry name" value="Usp"/>
    <property type="match status" value="1"/>
</dbReference>
<comment type="similarity">
    <text evidence="1">Belongs to the universal stress protein A family.</text>
</comment>
<dbReference type="InterPro" id="IPR006015">
    <property type="entry name" value="Universal_stress_UspA"/>
</dbReference>
<proteinExistence type="inferred from homology"/>
<dbReference type="PANTHER" id="PTHR46268:SF6">
    <property type="entry name" value="UNIVERSAL STRESS PROTEIN UP12"/>
    <property type="match status" value="1"/>
</dbReference>
<dbReference type="Proteomes" id="UP000465667">
    <property type="component" value="Chromosome"/>
</dbReference>
<accession>A0A558G9M5</accession>
<dbReference type="EMBL" id="CP048738">
    <property type="protein sequence ID" value="QIB78829.1"/>
    <property type="molecule type" value="Genomic_DNA"/>
</dbReference>
<gene>
    <name evidence="5" type="ORF">FQA18_11745</name>
    <name evidence="4" type="ORF">G3A49_12050</name>
    <name evidence="3" type="ORF">GOC85_12355</name>
</gene>
<protein>
    <submittedName>
        <fullName evidence="4">Universal stress protein</fullName>
    </submittedName>
</protein>
<dbReference type="SUPFAM" id="SSF52402">
    <property type="entry name" value="Adenine nucleotide alpha hydrolases-like"/>
    <property type="match status" value="1"/>
</dbReference>
<dbReference type="KEGG" id="hale:G3A49_12050"/>
<reference evidence="3" key="2">
    <citation type="submission" date="2019-12" db="EMBL/GenBank/DDBJ databases">
        <title>Haloferax alexandrinus strain pws11.</title>
        <authorList>
            <person name="Verma D.K."/>
            <person name="Gopal K."/>
            <person name="Prasad E.S."/>
        </authorList>
    </citation>
    <scope>NUCLEOTIDE SEQUENCE</scope>
    <source>
        <strain evidence="3">Pws11</strain>
    </source>
</reference>
<evidence type="ECO:0000256" key="1">
    <source>
        <dbReference type="ARBA" id="ARBA00008791"/>
    </source>
</evidence>
<evidence type="ECO:0000313" key="7">
    <source>
        <dbReference type="Proteomes" id="UP000465667"/>
    </source>
</evidence>
<sequence length="162" mass="17536">MPPRREPEAMFDTIVIATDGSASVRRAVSVAVDLAERFDASVHALYVIDAGDVETAPDRLRDEMRDALTERGEEALAEVEAATDREVTVAVREGRPAAEISNYAREVDADAVAMGTRGRHGENRFLIGSVAERVVRTCPVPVLTVRQLEEGTTDSLLSDEAA</sequence>
<reference evidence="4 7" key="3">
    <citation type="submission" date="2020-02" db="EMBL/GenBank/DDBJ databases">
        <title>Whole genome sequence of Haloferax alexandrinus pws1.</title>
        <authorList>
            <person name="Verma D.K."/>
            <person name="Gopal K."/>
            <person name="Prasad E.S."/>
        </authorList>
    </citation>
    <scope>NUCLEOTIDE SEQUENCE [LARGE SCALE GENOMIC DNA]</scope>
    <source>
        <strain evidence="7">wsp1</strain>
        <strain evidence="4">Wsp1</strain>
    </source>
</reference>
<name>A0A6C0UYE2_HALVO</name>
<accession>A0A6C0UYE2</accession>
<dbReference type="Gene3D" id="3.40.50.620">
    <property type="entry name" value="HUPs"/>
    <property type="match status" value="1"/>
</dbReference>
<organism evidence="4 7">
    <name type="scientific">Haloferax volcanii</name>
    <name type="common">Halobacterium volcanii</name>
    <dbReference type="NCBI Taxonomy" id="2246"/>
    <lineage>
        <taxon>Archaea</taxon>
        <taxon>Methanobacteriati</taxon>
        <taxon>Methanobacteriota</taxon>
        <taxon>Stenosarchaea group</taxon>
        <taxon>Halobacteria</taxon>
        <taxon>Halobacteriales</taxon>
        <taxon>Haloferacaceae</taxon>
        <taxon>Haloferax</taxon>
    </lineage>
</organism>
<dbReference type="Proteomes" id="UP000619835">
    <property type="component" value="Unassembled WGS sequence"/>
</dbReference>
<dbReference type="EMBL" id="WOWC01000001">
    <property type="protein sequence ID" value="NLV03362.1"/>
    <property type="molecule type" value="Genomic_DNA"/>
</dbReference>
<dbReference type="InterPro" id="IPR006016">
    <property type="entry name" value="UspA"/>
</dbReference>
<dbReference type="InterPro" id="IPR014729">
    <property type="entry name" value="Rossmann-like_a/b/a_fold"/>
</dbReference>
<evidence type="ECO:0000313" key="6">
    <source>
        <dbReference type="Proteomes" id="UP000320212"/>
    </source>
</evidence>
<evidence type="ECO:0000259" key="2">
    <source>
        <dbReference type="Pfam" id="PF00582"/>
    </source>
</evidence>
<evidence type="ECO:0000313" key="4">
    <source>
        <dbReference type="EMBL" id="QIB78829.1"/>
    </source>
</evidence>
<reference evidence="5 6" key="1">
    <citation type="submission" date="2019-07" db="EMBL/GenBank/DDBJ databases">
        <title>Draft genome sequence of Haloferax volcanii SS0101, isolated from salt farm in Samut Sakhon, Thailand.</title>
        <authorList>
            <person name="Wanthongcharoen S."/>
            <person name="Yamprayoonswat W."/>
            <person name="Ruangsuj P."/>
            <person name="Thongpramul N."/>
            <person name="Jumpathong W."/>
            <person name="Sittihan S."/>
            <person name="Kanjanavas P."/>
            <person name="Yasawong M."/>
        </authorList>
    </citation>
    <scope>NUCLEOTIDE SEQUENCE [LARGE SCALE GENOMIC DNA]</scope>
    <source>
        <strain evidence="5 6">SS0101</strain>
    </source>
</reference>
<evidence type="ECO:0000313" key="3">
    <source>
        <dbReference type="EMBL" id="NLV03362.1"/>
    </source>
</evidence>
<evidence type="ECO:0000313" key="5">
    <source>
        <dbReference type="EMBL" id="TVT94463.1"/>
    </source>
</evidence>
<dbReference type="AlphaFoldDB" id="A0A6C0UYE2"/>
<dbReference type="EMBL" id="VMTR01000080">
    <property type="protein sequence ID" value="TVT94463.1"/>
    <property type="molecule type" value="Genomic_DNA"/>
</dbReference>
<dbReference type="PANTHER" id="PTHR46268">
    <property type="entry name" value="STRESS RESPONSE PROTEIN NHAX"/>
    <property type="match status" value="1"/>
</dbReference>
<dbReference type="PRINTS" id="PR01438">
    <property type="entry name" value="UNVRSLSTRESS"/>
</dbReference>
<feature type="domain" description="UspA" evidence="2">
    <location>
        <begin position="10"/>
        <end position="146"/>
    </location>
</feature>
<dbReference type="Proteomes" id="UP000320212">
    <property type="component" value="Unassembled WGS sequence"/>
</dbReference>
<dbReference type="CDD" id="cd00293">
    <property type="entry name" value="USP-like"/>
    <property type="match status" value="1"/>
</dbReference>